<reference evidence="2 3" key="1">
    <citation type="submission" date="2022-06" db="EMBL/GenBank/DDBJ databases">
        <title>Haloarcula sp. a new haloarchaeum isolate from saline soil.</title>
        <authorList>
            <person name="Strakova D."/>
            <person name="Galisteo C."/>
            <person name="Sanchez-Porro C."/>
            <person name="Ventosa A."/>
        </authorList>
    </citation>
    <scope>NUCLEOTIDE SEQUENCE [LARGE SCALE GENOMIC DNA]</scope>
    <source>
        <strain evidence="2 3">S1CR25-12</strain>
    </source>
</reference>
<dbReference type="Pfam" id="PF17668">
    <property type="entry name" value="Acetyltransf_17"/>
    <property type="match status" value="1"/>
</dbReference>
<dbReference type="EC" id="2.3.1.-" evidence="2"/>
<accession>A0ABU2FFR1</accession>
<evidence type="ECO:0000313" key="3">
    <source>
        <dbReference type="Proteomes" id="UP001259659"/>
    </source>
</evidence>
<dbReference type="PANTHER" id="PTHR37817">
    <property type="entry name" value="N-ACETYLTRANSFERASE EIS"/>
    <property type="match status" value="1"/>
</dbReference>
<feature type="domain" description="N-acetyltransferase" evidence="1">
    <location>
        <begin position="4"/>
        <end position="155"/>
    </location>
</feature>
<dbReference type="PANTHER" id="PTHR37817:SF1">
    <property type="entry name" value="N-ACETYLTRANSFERASE EIS"/>
    <property type="match status" value="1"/>
</dbReference>
<proteinExistence type="predicted"/>
<dbReference type="Pfam" id="PF13530">
    <property type="entry name" value="SCP2_2"/>
    <property type="match status" value="1"/>
</dbReference>
<dbReference type="SUPFAM" id="SSF55729">
    <property type="entry name" value="Acyl-CoA N-acyltransferases (Nat)"/>
    <property type="match status" value="1"/>
</dbReference>
<dbReference type="InterPro" id="IPR025559">
    <property type="entry name" value="Eis_dom"/>
</dbReference>
<dbReference type="EMBL" id="JAMQON010000005">
    <property type="protein sequence ID" value="MDS0261079.1"/>
    <property type="molecule type" value="Genomic_DNA"/>
</dbReference>
<comment type="caution">
    <text evidence="2">The sequence shown here is derived from an EMBL/GenBank/DDBJ whole genome shotgun (WGS) entry which is preliminary data.</text>
</comment>
<dbReference type="InterPro" id="IPR041380">
    <property type="entry name" value="Acetyltransf_17"/>
</dbReference>
<dbReference type="Gene3D" id="3.40.630.30">
    <property type="match status" value="2"/>
</dbReference>
<keyword evidence="2" id="KW-0012">Acyltransferase</keyword>
<gene>
    <name evidence="2" type="ORF">NDI56_16900</name>
</gene>
<keyword evidence="3" id="KW-1185">Reference proteome</keyword>
<evidence type="ECO:0000259" key="1">
    <source>
        <dbReference type="PROSITE" id="PS51186"/>
    </source>
</evidence>
<dbReference type="Proteomes" id="UP001259659">
    <property type="component" value="Unassembled WGS sequence"/>
</dbReference>
<dbReference type="GO" id="GO:0016746">
    <property type="term" value="F:acyltransferase activity"/>
    <property type="evidence" value="ECO:0007669"/>
    <property type="project" value="UniProtKB-KW"/>
</dbReference>
<keyword evidence="2" id="KW-0808">Transferase</keyword>
<dbReference type="InterPro" id="IPR051554">
    <property type="entry name" value="Acetyltransferase_Eis"/>
</dbReference>
<dbReference type="InterPro" id="IPR000182">
    <property type="entry name" value="GNAT_dom"/>
</dbReference>
<sequence length="401" mass="45525">MTALEYREMGSEEDELFDSYMKYGFRPERGPTEYDPDDVRRPVGARRGLFRPGEEAPVSVCRHYWLDMRVRGEALPGSGLTSVITPPEHRRGGYVTRLLDEALAEYRERGRLLSVLWPFDYGFYRSFGWDTANDKRTYEFTPSALAAVADRVDGGTYRRLSFDELSALEPVYESHASRYSLTIDRDQAWWRHRVCRAHPEEPFVYLWSRDGEPRSYIIYEFEGDHHERTMVVREFGYTDMGGLDAVLGFCHNHDSQADRIRIDAPDTPILRDRLPTPDDVDCELHTGAMVRIVDVEATLSSLPYPDTDAQITIAVSDDTADWNDDTFVLDVSPDSVTCRAVGDSRDPDVGLDIAALTQLAIGYRSVTELSRCGRLQTASPTVTDTLGELFPKTTVYLPDGF</sequence>
<dbReference type="Pfam" id="PF13527">
    <property type="entry name" value="Acetyltransf_9"/>
    <property type="match status" value="1"/>
</dbReference>
<dbReference type="Gene3D" id="3.30.1050.10">
    <property type="entry name" value="SCP2 sterol-binding domain"/>
    <property type="match status" value="1"/>
</dbReference>
<dbReference type="PROSITE" id="PS51186">
    <property type="entry name" value="GNAT"/>
    <property type="match status" value="1"/>
</dbReference>
<evidence type="ECO:0000313" key="2">
    <source>
        <dbReference type="EMBL" id="MDS0261079.1"/>
    </source>
</evidence>
<dbReference type="RefSeq" id="WP_310920873.1">
    <property type="nucleotide sequence ID" value="NZ_JAMQON010000005.1"/>
</dbReference>
<protein>
    <submittedName>
        <fullName evidence="2">GNAT family N-acetyltransferase</fullName>
        <ecNumber evidence="2">2.3.1.-</ecNumber>
    </submittedName>
</protein>
<name>A0ABU2FFR1_9EURY</name>
<dbReference type="SUPFAM" id="SSF55718">
    <property type="entry name" value="SCP-like"/>
    <property type="match status" value="1"/>
</dbReference>
<dbReference type="InterPro" id="IPR036527">
    <property type="entry name" value="SCP2_sterol-bd_dom_sf"/>
</dbReference>
<dbReference type="CDD" id="cd04301">
    <property type="entry name" value="NAT_SF"/>
    <property type="match status" value="1"/>
</dbReference>
<organism evidence="2 3">
    <name type="scientific">Haloarcula saliterrae</name>
    <dbReference type="NCBI Taxonomy" id="2950534"/>
    <lineage>
        <taxon>Archaea</taxon>
        <taxon>Methanobacteriati</taxon>
        <taxon>Methanobacteriota</taxon>
        <taxon>Stenosarchaea group</taxon>
        <taxon>Halobacteria</taxon>
        <taxon>Halobacteriales</taxon>
        <taxon>Haloarculaceae</taxon>
        <taxon>Haloarcula</taxon>
    </lineage>
</organism>
<dbReference type="InterPro" id="IPR016181">
    <property type="entry name" value="Acyl_CoA_acyltransferase"/>
</dbReference>